<feature type="compositionally biased region" description="Basic and acidic residues" evidence="3">
    <location>
        <begin position="19"/>
        <end position="29"/>
    </location>
</feature>
<keyword evidence="2" id="KW-0963">Cytoplasm</keyword>
<sequence length="712" mass="78939">MRSVPIDHSGSRNGVMDEVATKSEPHHTVEGSCSSSLSTPEPEGEVVIQDPVQRQKRKGGRKPIYATSEERKQRNRQAQAAFRERRTEYIKQLETTIKHNEETLHSLQQSHRNAADECLMLRYKNSLLERILLEKGVDVQTELRLRGGSPNLPPNRLPTSQPSHGSSLAQTSPGPATHIPKLEPISVSQVHREGSYIMQSPQHQASPSSHVSSPVATKSTAFGLQGAVSPTAADIQHQQQYKPHPYHRAQLSPQASGFRPGITSAATESIEPTPILPSRIPPTYYLSPFQKQYNQLGKSGHPASYLSYVYIPETTLLTLVVQNRNMTLVQAPWTDLIRQRAALQQTTSLSLCHVYSNGITRYQPAAMLKVAPYPRIVAINRKPSKEGNIKSRRHGGRPVQDINIYAQHTGNDPELDPNREPEPPVQVVDKNAPRRGKRDGPSEPRDTVAPPRGNRGPRLPGNEQAFRDRNAGSQNNRNRPTDTPSDRAPPAAHRNRDTRGNNNIRDDRQSRTDRTITEKQVEQGWGSRSGESALRDERAGEDIARTEEKEAAEANAEEPVEEPEDKSKSYADYLAEQAQAKLELAAKESRKANEGAKMDKKWAAAKELKRDDEEDEYIKGQSKESKRERQRKEKNILEVDMRFIEVPRRGGDSSRGRGRGGDRGGDRGRGGRGGRGDFRGGRGNGRGAPRGGPSHATGPTVDEKNFPSLGGK</sequence>
<feature type="compositionally biased region" description="Gly residues" evidence="3">
    <location>
        <begin position="681"/>
        <end position="690"/>
    </location>
</feature>
<dbReference type="OrthoDB" id="2285533at2759"/>
<comment type="caution">
    <text evidence="5">The sequence shown here is derived from an EMBL/GenBank/DDBJ whole genome shotgun (WGS) entry which is preliminary data.</text>
</comment>
<feature type="compositionally biased region" description="Acidic residues" evidence="3">
    <location>
        <begin position="555"/>
        <end position="564"/>
    </location>
</feature>
<dbReference type="SMART" id="SM01233">
    <property type="entry name" value="HABP4_PAI-RBP1"/>
    <property type="match status" value="1"/>
</dbReference>
<dbReference type="GO" id="GO:0003723">
    <property type="term" value="F:RNA binding"/>
    <property type="evidence" value="ECO:0007669"/>
    <property type="project" value="InterPro"/>
</dbReference>
<dbReference type="GO" id="GO:0005634">
    <property type="term" value="C:nucleus"/>
    <property type="evidence" value="ECO:0007669"/>
    <property type="project" value="TreeGrafter"/>
</dbReference>
<feature type="compositionally biased region" description="Polar residues" evidence="3">
    <location>
        <begin position="157"/>
        <end position="174"/>
    </location>
</feature>
<evidence type="ECO:0000256" key="2">
    <source>
        <dbReference type="ARBA" id="ARBA00022490"/>
    </source>
</evidence>
<feature type="compositionally biased region" description="Low complexity" evidence="3">
    <location>
        <begin position="450"/>
        <end position="462"/>
    </location>
</feature>
<dbReference type="CDD" id="cd14688">
    <property type="entry name" value="bZIP_YAP"/>
    <property type="match status" value="1"/>
</dbReference>
<evidence type="ECO:0000313" key="6">
    <source>
        <dbReference type="Proteomes" id="UP000243519"/>
    </source>
</evidence>
<accession>A0A178FP99</accession>
<feature type="compositionally biased region" description="Basic and acidic residues" evidence="3">
    <location>
        <begin position="584"/>
        <end position="680"/>
    </location>
</feature>
<dbReference type="GO" id="GO:0003700">
    <property type="term" value="F:DNA-binding transcription factor activity"/>
    <property type="evidence" value="ECO:0007669"/>
    <property type="project" value="InterPro"/>
</dbReference>
<dbReference type="AlphaFoldDB" id="A0A178FP99"/>
<dbReference type="Pfam" id="PF09598">
    <property type="entry name" value="Stm1_N"/>
    <property type="match status" value="1"/>
</dbReference>
<evidence type="ECO:0000259" key="4">
    <source>
        <dbReference type="PROSITE" id="PS00036"/>
    </source>
</evidence>
<dbReference type="PROSITE" id="PS00036">
    <property type="entry name" value="BZIP_BASIC"/>
    <property type="match status" value="1"/>
</dbReference>
<feature type="compositionally biased region" description="Polar residues" evidence="3">
    <location>
        <begin position="471"/>
        <end position="483"/>
    </location>
</feature>
<dbReference type="InterPro" id="IPR006861">
    <property type="entry name" value="HABP4_PAIRBP1-bd"/>
</dbReference>
<feature type="compositionally biased region" description="Basic and acidic residues" evidence="3">
    <location>
        <begin position="533"/>
        <end position="552"/>
    </location>
</feature>
<dbReference type="Proteomes" id="UP000243519">
    <property type="component" value="Unassembled WGS sequence"/>
</dbReference>
<comment type="subcellular location">
    <subcellularLocation>
        <location evidence="1">Cytoplasm</location>
    </subcellularLocation>
</comment>
<protein>
    <recommendedName>
        <fullName evidence="4">BZIP domain-containing protein</fullName>
    </recommendedName>
</protein>
<feature type="region of interest" description="Disordered" evidence="3">
    <location>
        <begin position="1"/>
        <end position="82"/>
    </location>
</feature>
<feature type="compositionally biased region" description="Low complexity" evidence="3">
    <location>
        <begin position="574"/>
        <end position="583"/>
    </location>
</feature>
<organism evidence="5 6">
    <name type="scientific">Trichophyton violaceum</name>
    <dbReference type="NCBI Taxonomy" id="34388"/>
    <lineage>
        <taxon>Eukaryota</taxon>
        <taxon>Fungi</taxon>
        <taxon>Dikarya</taxon>
        <taxon>Ascomycota</taxon>
        <taxon>Pezizomycotina</taxon>
        <taxon>Eurotiomycetes</taxon>
        <taxon>Eurotiomycetidae</taxon>
        <taxon>Onygenales</taxon>
        <taxon>Arthrodermataceae</taxon>
        <taxon>Trichophyton</taxon>
    </lineage>
</organism>
<dbReference type="InterPro" id="IPR004827">
    <property type="entry name" value="bZIP"/>
</dbReference>
<dbReference type="SUPFAM" id="SSF57959">
    <property type="entry name" value="Leucine zipper domain"/>
    <property type="match status" value="1"/>
</dbReference>
<evidence type="ECO:0000256" key="3">
    <source>
        <dbReference type="SAM" id="MobiDB-lite"/>
    </source>
</evidence>
<dbReference type="SMART" id="SM00338">
    <property type="entry name" value="BRLZ"/>
    <property type="match status" value="1"/>
</dbReference>
<feature type="compositionally biased region" description="Basic and acidic residues" evidence="3">
    <location>
        <begin position="494"/>
        <end position="521"/>
    </location>
</feature>
<evidence type="ECO:0000313" key="5">
    <source>
        <dbReference type="EMBL" id="OAL73928.1"/>
    </source>
</evidence>
<feature type="domain" description="BZIP" evidence="4">
    <location>
        <begin position="71"/>
        <end position="85"/>
    </location>
</feature>
<feature type="region of interest" description="Disordered" evidence="3">
    <location>
        <begin position="144"/>
        <end position="176"/>
    </location>
</feature>
<dbReference type="PANTHER" id="PTHR12299">
    <property type="entry name" value="HYALURONIC ACID-BINDING PROTEIN 4"/>
    <property type="match status" value="1"/>
</dbReference>
<dbReference type="Gene3D" id="1.20.5.170">
    <property type="match status" value="1"/>
</dbReference>
<dbReference type="InterPro" id="IPR046347">
    <property type="entry name" value="bZIP_sf"/>
</dbReference>
<keyword evidence="6" id="KW-1185">Reference proteome</keyword>
<gene>
    <name evidence="5" type="ORF">A7D00_1956</name>
</gene>
<reference evidence="5 6" key="1">
    <citation type="submission" date="2016-05" db="EMBL/GenBank/DDBJ databases">
        <title>Genome sequencing of Trichophyton violaceum CMCC(F)T3l isolated from hair.</title>
        <authorList>
            <person name="Zhan P."/>
            <person name="Tao Y."/>
            <person name="Liu W."/>
        </authorList>
    </citation>
    <scope>NUCLEOTIDE SEQUENCE [LARGE SCALE GENOMIC DNA]</scope>
    <source>
        <strain evidence="6">CMCC(F)T3l</strain>
    </source>
</reference>
<dbReference type="InterPro" id="IPR039764">
    <property type="entry name" value="HABP4/SERBP1-like"/>
</dbReference>
<evidence type="ECO:0000256" key="1">
    <source>
        <dbReference type="ARBA" id="ARBA00004496"/>
    </source>
</evidence>
<feature type="region of interest" description="Disordered" evidence="3">
    <location>
        <begin position="408"/>
        <end position="712"/>
    </location>
</feature>
<name>A0A178FP99_TRIVO</name>
<dbReference type="EMBL" id="LHPN01000002">
    <property type="protein sequence ID" value="OAL73928.1"/>
    <property type="molecule type" value="Genomic_DNA"/>
</dbReference>
<dbReference type="InterPro" id="IPR019084">
    <property type="entry name" value="STM1-like_N"/>
</dbReference>
<dbReference type="GO" id="GO:0005737">
    <property type="term" value="C:cytoplasm"/>
    <property type="evidence" value="ECO:0007669"/>
    <property type="project" value="UniProtKB-SubCell"/>
</dbReference>
<dbReference type="Gene3D" id="6.10.140.1040">
    <property type="match status" value="1"/>
</dbReference>
<dbReference type="PANTHER" id="PTHR12299:SF17">
    <property type="entry name" value="AT19571P-RELATED"/>
    <property type="match status" value="1"/>
</dbReference>
<proteinExistence type="predicted"/>